<evidence type="ECO:0000256" key="8">
    <source>
        <dbReference type="PIRSR" id="PIRSR602401-1"/>
    </source>
</evidence>
<reference evidence="11" key="1">
    <citation type="submission" date="2022-01" db="EMBL/GenBank/DDBJ databases">
        <authorList>
            <person name="King R."/>
        </authorList>
    </citation>
    <scope>NUCLEOTIDE SEQUENCE</scope>
</reference>
<keyword evidence="10" id="KW-0812">Transmembrane</keyword>
<keyword evidence="6 8" id="KW-0408">Iron</keyword>
<evidence type="ECO:0000313" key="12">
    <source>
        <dbReference type="Proteomes" id="UP001152798"/>
    </source>
</evidence>
<dbReference type="AlphaFoldDB" id="A0A9P0MPI6"/>
<keyword evidence="5 9" id="KW-0560">Oxidoreductase</keyword>
<evidence type="ECO:0008006" key="13">
    <source>
        <dbReference type="Google" id="ProtNLM"/>
    </source>
</evidence>
<evidence type="ECO:0000256" key="2">
    <source>
        <dbReference type="ARBA" id="ARBA00010617"/>
    </source>
</evidence>
<feature type="transmembrane region" description="Helical" evidence="10">
    <location>
        <begin position="12"/>
        <end position="29"/>
    </location>
</feature>
<keyword evidence="7 9" id="KW-0503">Monooxygenase</keyword>
<comment type="similarity">
    <text evidence="2 9">Belongs to the cytochrome P450 family.</text>
</comment>
<dbReference type="PRINTS" id="PR00463">
    <property type="entry name" value="EP450I"/>
</dbReference>
<dbReference type="OrthoDB" id="1470350at2759"/>
<keyword evidence="3 8" id="KW-0349">Heme</keyword>
<dbReference type="Proteomes" id="UP001152798">
    <property type="component" value="Chromosome 4"/>
</dbReference>
<dbReference type="EMBL" id="OV725080">
    <property type="protein sequence ID" value="CAH1400030.1"/>
    <property type="molecule type" value="Genomic_DNA"/>
</dbReference>
<evidence type="ECO:0000256" key="1">
    <source>
        <dbReference type="ARBA" id="ARBA00001971"/>
    </source>
</evidence>
<comment type="cofactor">
    <cofactor evidence="1 8">
        <name>heme</name>
        <dbReference type="ChEBI" id="CHEBI:30413"/>
    </cofactor>
</comment>
<accession>A0A9P0MPI6</accession>
<dbReference type="InterPro" id="IPR017972">
    <property type="entry name" value="Cyt_P450_CS"/>
</dbReference>
<keyword evidence="10" id="KW-1133">Transmembrane helix</keyword>
<dbReference type="GO" id="GO:0016705">
    <property type="term" value="F:oxidoreductase activity, acting on paired donors, with incorporation or reduction of molecular oxygen"/>
    <property type="evidence" value="ECO:0007669"/>
    <property type="project" value="InterPro"/>
</dbReference>
<evidence type="ECO:0000256" key="10">
    <source>
        <dbReference type="SAM" id="Phobius"/>
    </source>
</evidence>
<dbReference type="CDD" id="cd20628">
    <property type="entry name" value="CYP4"/>
    <property type="match status" value="1"/>
</dbReference>
<evidence type="ECO:0000313" key="11">
    <source>
        <dbReference type="EMBL" id="CAH1400030.1"/>
    </source>
</evidence>
<dbReference type="SUPFAM" id="SSF48264">
    <property type="entry name" value="Cytochrome P450"/>
    <property type="match status" value="1"/>
</dbReference>
<evidence type="ECO:0000256" key="4">
    <source>
        <dbReference type="ARBA" id="ARBA00022723"/>
    </source>
</evidence>
<dbReference type="Gene3D" id="1.10.630.10">
    <property type="entry name" value="Cytochrome P450"/>
    <property type="match status" value="1"/>
</dbReference>
<keyword evidence="12" id="KW-1185">Reference proteome</keyword>
<sequence length="546" mass="63051">MFRMTDWTSDLQTVAFFAAVVPLLYYVYWRIANRRLLQLAAKIPGPPGLPLLGNLLEFTGSPTEIFEKLVEKSYQYEDVIKVWFGPRLFVFLTNPVDIEVLLTSTEHIEKSVEYDFMKPWLGDGLLISSGQKWFTHRKVIAQTFHLNILRSFLGKFNENAKKLVKYFEDETGNEFDCRRYMCKYTAETLIDTVMGADKDQLGFESPVYSGATTKLCELVHLRHTKLHFRSDLLFNSTKHGFEHKKFVSLVHDFSAKVIKFKKSQRELLKPSPFIEKFDDIRKEDKSLTHYEKSTGISYGQSSGLKDDLDNEVIGRKKKCAFLDTLLEKEANREVFSMKDVQDQIDTLMFEGHDTTAGVSSMFLCLMATNLDVQAKCVEELEKIFGDSDRDVTFEDTYEMKYLERCVMETLRIYSPVPVIARNLKKELTLVTNNITLPVSTTVIVAIFKLHRREDLYPNSEKFNPDNFIQEKTAARSFYSFIPFSAGPRSCVGRKYAILKLKVVLSTILRNYQITTSCPMESWKLQADITLKRTDGFKIKLIPRKNA</sequence>
<dbReference type="GO" id="GO:0005506">
    <property type="term" value="F:iron ion binding"/>
    <property type="evidence" value="ECO:0007669"/>
    <property type="project" value="InterPro"/>
</dbReference>
<dbReference type="InterPro" id="IPR002401">
    <property type="entry name" value="Cyt_P450_E_grp-I"/>
</dbReference>
<dbReference type="PRINTS" id="PR00385">
    <property type="entry name" value="P450"/>
</dbReference>
<keyword evidence="4 8" id="KW-0479">Metal-binding</keyword>
<dbReference type="GO" id="GO:0020037">
    <property type="term" value="F:heme binding"/>
    <property type="evidence" value="ECO:0007669"/>
    <property type="project" value="InterPro"/>
</dbReference>
<dbReference type="Pfam" id="PF00067">
    <property type="entry name" value="p450"/>
    <property type="match status" value="2"/>
</dbReference>
<dbReference type="PANTHER" id="PTHR24291">
    <property type="entry name" value="CYTOCHROME P450 FAMILY 4"/>
    <property type="match status" value="1"/>
</dbReference>
<protein>
    <recommendedName>
        <fullName evidence="13">Cytochrome P450</fullName>
    </recommendedName>
</protein>
<dbReference type="InterPro" id="IPR050196">
    <property type="entry name" value="Cytochrome_P450_Monoox"/>
</dbReference>
<dbReference type="PROSITE" id="PS00086">
    <property type="entry name" value="CYTOCHROME_P450"/>
    <property type="match status" value="1"/>
</dbReference>
<keyword evidence="10" id="KW-0472">Membrane</keyword>
<feature type="binding site" description="axial binding residue" evidence="8">
    <location>
        <position position="490"/>
    </location>
    <ligand>
        <name>heme</name>
        <dbReference type="ChEBI" id="CHEBI:30413"/>
    </ligand>
    <ligandPart>
        <name>Fe</name>
        <dbReference type="ChEBI" id="CHEBI:18248"/>
    </ligandPart>
</feature>
<evidence type="ECO:0000256" key="6">
    <source>
        <dbReference type="ARBA" id="ARBA00023004"/>
    </source>
</evidence>
<evidence type="ECO:0000256" key="9">
    <source>
        <dbReference type="RuleBase" id="RU000461"/>
    </source>
</evidence>
<evidence type="ECO:0000256" key="7">
    <source>
        <dbReference type="ARBA" id="ARBA00023033"/>
    </source>
</evidence>
<dbReference type="GO" id="GO:0004497">
    <property type="term" value="F:monooxygenase activity"/>
    <property type="evidence" value="ECO:0007669"/>
    <property type="project" value="UniProtKB-KW"/>
</dbReference>
<gene>
    <name evidence="11" type="ORF">NEZAVI_LOCUS9344</name>
</gene>
<evidence type="ECO:0000256" key="3">
    <source>
        <dbReference type="ARBA" id="ARBA00022617"/>
    </source>
</evidence>
<evidence type="ECO:0000256" key="5">
    <source>
        <dbReference type="ARBA" id="ARBA00023002"/>
    </source>
</evidence>
<proteinExistence type="inferred from homology"/>
<dbReference type="InterPro" id="IPR001128">
    <property type="entry name" value="Cyt_P450"/>
</dbReference>
<dbReference type="InterPro" id="IPR036396">
    <property type="entry name" value="Cyt_P450_sf"/>
</dbReference>
<name>A0A9P0MPI6_NEZVI</name>
<organism evidence="11 12">
    <name type="scientific">Nezara viridula</name>
    <name type="common">Southern green stink bug</name>
    <name type="synonym">Cimex viridulus</name>
    <dbReference type="NCBI Taxonomy" id="85310"/>
    <lineage>
        <taxon>Eukaryota</taxon>
        <taxon>Metazoa</taxon>
        <taxon>Ecdysozoa</taxon>
        <taxon>Arthropoda</taxon>
        <taxon>Hexapoda</taxon>
        <taxon>Insecta</taxon>
        <taxon>Pterygota</taxon>
        <taxon>Neoptera</taxon>
        <taxon>Paraneoptera</taxon>
        <taxon>Hemiptera</taxon>
        <taxon>Heteroptera</taxon>
        <taxon>Panheteroptera</taxon>
        <taxon>Pentatomomorpha</taxon>
        <taxon>Pentatomoidea</taxon>
        <taxon>Pentatomidae</taxon>
        <taxon>Pentatominae</taxon>
        <taxon>Nezara</taxon>
    </lineage>
</organism>
<dbReference type="PANTHER" id="PTHR24291:SF106">
    <property type="entry name" value="CYTOCHROME P450 4G1-RELATED"/>
    <property type="match status" value="1"/>
</dbReference>